<evidence type="ECO:0000313" key="2">
    <source>
        <dbReference type="EMBL" id="KAK7059778.1"/>
    </source>
</evidence>
<keyword evidence="1" id="KW-1133">Transmembrane helix</keyword>
<organism evidence="2 3">
    <name type="scientific">Favolaschia claudopus</name>
    <dbReference type="NCBI Taxonomy" id="2862362"/>
    <lineage>
        <taxon>Eukaryota</taxon>
        <taxon>Fungi</taxon>
        <taxon>Dikarya</taxon>
        <taxon>Basidiomycota</taxon>
        <taxon>Agaricomycotina</taxon>
        <taxon>Agaricomycetes</taxon>
        <taxon>Agaricomycetidae</taxon>
        <taxon>Agaricales</taxon>
        <taxon>Marasmiineae</taxon>
        <taxon>Mycenaceae</taxon>
        <taxon>Favolaschia</taxon>
    </lineage>
</organism>
<dbReference type="EMBL" id="JAWWNJ010000003">
    <property type="protein sequence ID" value="KAK7059778.1"/>
    <property type="molecule type" value="Genomic_DNA"/>
</dbReference>
<feature type="transmembrane region" description="Helical" evidence="1">
    <location>
        <begin position="217"/>
        <end position="239"/>
    </location>
</feature>
<dbReference type="AlphaFoldDB" id="A0AAW0E7J6"/>
<sequence length="303" mass="33801">MQTSYTISSTEFAAQWGIATPVLYETAIELFFYMIFFAMFALTMYLYHHNQVAGVKLLWFFTSAMFALGTLHVTLKLVIAVYALRMVRLAVEGSSMLQKTTLIRDRVVFVNYMLLSTNNALTDSLLIFRCYVVWGRNMHITFLPIVMLATTTVLGYVATVQDNFSTHPTVDPKIPFVMSVATNSTLTVLTAGRMWWIGREAGRASTLPAMRSYNSAVVMILESGALYSLTVILFVISYASPSRSATILNNVLTGVLPQMVNLAPSLIAVRVGLSRAVEGWWLDDRSRSANLTFTSVRMRSFAS</sequence>
<proteinExistence type="predicted"/>
<feature type="transmembrane region" description="Helical" evidence="1">
    <location>
        <begin position="30"/>
        <end position="47"/>
    </location>
</feature>
<feature type="transmembrane region" description="Helical" evidence="1">
    <location>
        <begin position="174"/>
        <end position="196"/>
    </location>
</feature>
<keyword evidence="1" id="KW-0812">Transmembrane</keyword>
<protein>
    <submittedName>
        <fullName evidence="2">Uncharacterized protein</fullName>
    </submittedName>
</protein>
<feature type="transmembrane region" description="Helical" evidence="1">
    <location>
        <begin position="140"/>
        <end position="159"/>
    </location>
</feature>
<accession>A0AAW0E7J6</accession>
<evidence type="ECO:0000313" key="3">
    <source>
        <dbReference type="Proteomes" id="UP001362999"/>
    </source>
</evidence>
<keyword evidence="3" id="KW-1185">Reference proteome</keyword>
<dbReference type="Proteomes" id="UP001362999">
    <property type="component" value="Unassembled WGS sequence"/>
</dbReference>
<evidence type="ECO:0000256" key="1">
    <source>
        <dbReference type="SAM" id="Phobius"/>
    </source>
</evidence>
<name>A0AAW0E7J6_9AGAR</name>
<reference evidence="2 3" key="1">
    <citation type="journal article" date="2024" name="J Genomics">
        <title>Draft genome sequencing and assembly of Favolaschia claudopus CIRM-BRFM 2984 isolated from oak limbs.</title>
        <authorList>
            <person name="Navarro D."/>
            <person name="Drula E."/>
            <person name="Chaduli D."/>
            <person name="Cazenave R."/>
            <person name="Ahrendt S."/>
            <person name="Wang J."/>
            <person name="Lipzen A."/>
            <person name="Daum C."/>
            <person name="Barry K."/>
            <person name="Grigoriev I.V."/>
            <person name="Favel A."/>
            <person name="Rosso M.N."/>
            <person name="Martin F."/>
        </authorList>
    </citation>
    <scope>NUCLEOTIDE SEQUENCE [LARGE SCALE GENOMIC DNA]</scope>
    <source>
        <strain evidence="2 3">CIRM-BRFM 2984</strain>
    </source>
</reference>
<feature type="transmembrane region" description="Helical" evidence="1">
    <location>
        <begin position="59"/>
        <end position="87"/>
    </location>
</feature>
<keyword evidence="1" id="KW-0472">Membrane</keyword>
<gene>
    <name evidence="2" type="ORF">R3P38DRAFT_969991</name>
</gene>
<comment type="caution">
    <text evidence="2">The sequence shown here is derived from an EMBL/GenBank/DDBJ whole genome shotgun (WGS) entry which is preliminary data.</text>
</comment>